<dbReference type="PROSITE" id="PS51159">
    <property type="entry name" value="CBM21"/>
    <property type="match status" value="1"/>
</dbReference>
<organism evidence="1 2">
    <name type="scientific">Paramuricea clavata</name>
    <name type="common">Red gorgonian</name>
    <name type="synonym">Violescent sea-whip</name>
    <dbReference type="NCBI Taxonomy" id="317549"/>
    <lineage>
        <taxon>Eukaryota</taxon>
        <taxon>Metazoa</taxon>
        <taxon>Cnidaria</taxon>
        <taxon>Anthozoa</taxon>
        <taxon>Octocorallia</taxon>
        <taxon>Malacalcyonacea</taxon>
        <taxon>Plexauridae</taxon>
        <taxon>Paramuricea</taxon>
    </lineage>
</organism>
<proteinExistence type="predicted"/>
<dbReference type="AlphaFoldDB" id="A0A6S7FTZ3"/>
<dbReference type="InterPro" id="IPR005036">
    <property type="entry name" value="CBM21_dom"/>
</dbReference>
<protein>
    <submittedName>
        <fullName evidence="1">Phosphatase 1 regulatory subunit 3B-like</fullName>
    </submittedName>
</protein>
<name>A0A6S7FTZ3_PARCT</name>
<dbReference type="Gene3D" id="2.60.40.2440">
    <property type="entry name" value="Carbohydrate binding type-21 domain"/>
    <property type="match status" value="1"/>
</dbReference>
<accession>A0A6S7FTZ3</accession>
<sequence length="211" mass="24100">MEYNKDSHKTILKKQKSLPLTKSKNVHFADVCGLSLVSVHKISMDDLTVPSNSDLKNEITKELILAFAQPIALGNFVERLKRLSVSLENVLVSNCAIMGTIKVRNIAYEKNVFVRCTFDSWKTFEDSNGSYVPLSYDGNYDRFSFALTVPSTIKHGDKVEFAICYKTVSPDNELWDNNDGKNYVIECKEKCMARNPSYSLLWNHVIPNYRR</sequence>
<evidence type="ECO:0000313" key="2">
    <source>
        <dbReference type="Proteomes" id="UP001152795"/>
    </source>
</evidence>
<reference evidence="1" key="1">
    <citation type="submission" date="2020-04" db="EMBL/GenBank/DDBJ databases">
        <authorList>
            <person name="Alioto T."/>
            <person name="Alioto T."/>
            <person name="Gomez Garrido J."/>
        </authorList>
    </citation>
    <scope>NUCLEOTIDE SEQUENCE</scope>
    <source>
        <strain evidence="1">A484AB</strain>
    </source>
</reference>
<dbReference type="GO" id="GO:0000164">
    <property type="term" value="C:protein phosphatase type 1 complex"/>
    <property type="evidence" value="ECO:0007669"/>
    <property type="project" value="TreeGrafter"/>
</dbReference>
<comment type="caution">
    <text evidence="1">The sequence shown here is derived from an EMBL/GenBank/DDBJ whole genome shotgun (WGS) entry which is preliminary data.</text>
</comment>
<dbReference type="PANTHER" id="PTHR12307">
    <property type="entry name" value="PROTEIN PHOSPHATASE 1 REGULATORY SUBUNIT"/>
    <property type="match status" value="1"/>
</dbReference>
<dbReference type="GO" id="GO:0008157">
    <property type="term" value="F:protein phosphatase 1 binding"/>
    <property type="evidence" value="ECO:0007669"/>
    <property type="project" value="TreeGrafter"/>
</dbReference>
<dbReference type="Pfam" id="PF03370">
    <property type="entry name" value="CBM_21"/>
    <property type="match status" value="1"/>
</dbReference>
<dbReference type="Proteomes" id="UP001152795">
    <property type="component" value="Unassembled WGS sequence"/>
</dbReference>
<keyword evidence="2" id="KW-1185">Reference proteome</keyword>
<dbReference type="GO" id="GO:2001069">
    <property type="term" value="F:glycogen binding"/>
    <property type="evidence" value="ECO:0007669"/>
    <property type="project" value="TreeGrafter"/>
</dbReference>
<dbReference type="InterPro" id="IPR050782">
    <property type="entry name" value="PP1_regulatory_subunit_3"/>
</dbReference>
<evidence type="ECO:0000313" key="1">
    <source>
        <dbReference type="EMBL" id="CAB3983068.1"/>
    </source>
</evidence>
<gene>
    <name evidence="1" type="ORF">PACLA_8A059286</name>
</gene>
<dbReference type="GO" id="GO:0005979">
    <property type="term" value="P:regulation of glycogen biosynthetic process"/>
    <property type="evidence" value="ECO:0007669"/>
    <property type="project" value="TreeGrafter"/>
</dbReference>
<dbReference type="PANTHER" id="PTHR12307:SF36">
    <property type="entry name" value="GLYCOGEN-BINDING SUBUNIT 76A"/>
    <property type="match status" value="1"/>
</dbReference>
<dbReference type="OrthoDB" id="1881at2759"/>
<dbReference type="EMBL" id="CACRXK020000571">
    <property type="protein sequence ID" value="CAB3983068.1"/>
    <property type="molecule type" value="Genomic_DNA"/>
</dbReference>
<dbReference type="InterPro" id="IPR038175">
    <property type="entry name" value="CBM21_dom_sf"/>
</dbReference>